<keyword evidence="2 7" id="KW-0812">Transmembrane</keyword>
<accession>A0AAV8XCD4</accession>
<dbReference type="Proteomes" id="UP001162162">
    <property type="component" value="Unassembled WGS sequence"/>
</dbReference>
<protein>
    <recommendedName>
        <fullName evidence="8">Amino acid transporter transmembrane domain-containing protein</fullName>
    </recommendedName>
</protein>
<sequence>MLQHDQYPSWVGLVYVFNLIVGTGALTLPAAFAGAGWLLSTFLLMLVAFISFITVTFVIESMACANATIQWKRIQLHKINESEVTVDTDSEIDNTTEETAILSVNRHHSYYSLNTKVELGEIAALYLNKFGHILLFTSLCVYLFGDLAIYAAASGKTIVNLSCEVYNDTENFHVNCWSSYNFTKMEMYRICVTTFALVVGPFSYFNVQKTKYLQFITISIRWFAFIVMVTLATIRIITYGPQGHPDLINLREVPALAGSTVYSFMCHHSLPGIIAPISDKQHVTKKVSVDFVLICLFYLFLSVTGSFAFETLDVLYSLNFISENSSVFMKIIGTFLAAFPLFPILTSFPIIAITLQSNLKFLILDRTYQRPNFLVNRLVFPTMAVVPPVLVALSTHNLKTLVEVTGTYAGVMVQYIVPTFLVLYARRHCVKNFGSSDQKYASPFKHKFWLLFVITWSIICIIFVTVDLIINK</sequence>
<organism evidence="9 10">
    <name type="scientific">Aromia moschata</name>
    <dbReference type="NCBI Taxonomy" id="1265417"/>
    <lineage>
        <taxon>Eukaryota</taxon>
        <taxon>Metazoa</taxon>
        <taxon>Ecdysozoa</taxon>
        <taxon>Arthropoda</taxon>
        <taxon>Hexapoda</taxon>
        <taxon>Insecta</taxon>
        <taxon>Pterygota</taxon>
        <taxon>Neoptera</taxon>
        <taxon>Endopterygota</taxon>
        <taxon>Coleoptera</taxon>
        <taxon>Polyphaga</taxon>
        <taxon>Cucujiformia</taxon>
        <taxon>Chrysomeloidea</taxon>
        <taxon>Cerambycidae</taxon>
        <taxon>Cerambycinae</taxon>
        <taxon>Callichromatini</taxon>
        <taxon>Aromia</taxon>
    </lineage>
</organism>
<evidence type="ECO:0000313" key="10">
    <source>
        <dbReference type="Proteomes" id="UP001162162"/>
    </source>
</evidence>
<comment type="caution">
    <text evidence="9">The sequence shown here is derived from an EMBL/GenBank/DDBJ whole genome shotgun (WGS) entry which is preliminary data.</text>
</comment>
<dbReference type="GO" id="GO:0016020">
    <property type="term" value="C:membrane"/>
    <property type="evidence" value="ECO:0007669"/>
    <property type="project" value="UniProtKB-SubCell"/>
</dbReference>
<keyword evidence="4 7" id="KW-0472">Membrane</keyword>
<keyword evidence="5" id="KW-0325">Glycoprotein</keyword>
<feature type="domain" description="Amino acid transporter transmembrane" evidence="8">
    <location>
        <begin position="12"/>
        <end position="60"/>
    </location>
</feature>
<dbReference type="EMBL" id="JAPWTK010000780">
    <property type="protein sequence ID" value="KAJ8936139.1"/>
    <property type="molecule type" value="Genomic_DNA"/>
</dbReference>
<evidence type="ECO:0000256" key="5">
    <source>
        <dbReference type="ARBA" id="ARBA00023180"/>
    </source>
</evidence>
<feature type="transmembrane region" description="Helical" evidence="7">
    <location>
        <begin position="133"/>
        <end position="153"/>
    </location>
</feature>
<evidence type="ECO:0000313" key="9">
    <source>
        <dbReference type="EMBL" id="KAJ8936139.1"/>
    </source>
</evidence>
<feature type="transmembrane region" description="Helical" evidence="7">
    <location>
        <begin position="187"/>
        <end position="207"/>
    </location>
</feature>
<feature type="domain" description="Amino acid transporter transmembrane" evidence="8">
    <location>
        <begin position="120"/>
        <end position="462"/>
    </location>
</feature>
<feature type="transmembrane region" description="Helical" evidence="7">
    <location>
        <begin position="259"/>
        <end position="277"/>
    </location>
</feature>
<feature type="transmembrane region" description="Helical" evidence="7">
    <location>
        <begin position="12"/>
        <end position="32"/>
    </location>
</feature>
<feature type="transmembrane region" description="Helical" evidence="7">
    <location>
        <begin position="448"/>
        <end position="470"/>
    </location>
</feature>
<feature type="transmembrane region" description="Helical" evidence="7">
    <location>
        <begin position="374"/>
        <end position="393"/>
    </location>
</feature>
<dbReference type="AlphaFoldDB" id="A0AAV8XCD4"/>
<feature type="transmembrane region" description="Helical" evidence="7">
    <location>
        <begin position="329"/>
        <end position="353"/>
    </location>
</feature>
<keyword evidence="10" id="KW-1185">Reference proteome</keyword>
<name>A0AAV8XCD4_9CUCU</name>
<comment type="similarity">
    <text evidence="6">Belongs to the TMEM104 family.</text>
</comment>
<reference evidence="9" key="1">
    <citation type="journal article" date="2023" name="Insect Mol. Biol.">
        <title>Genome sequencing provides insights into the evolution of gene families encoding plant cell wall-degrading enzymes in longhorned beetles.</title>
        <authorList>
            <person name="Shin N.R."/>
            <person name="Okamura Y."/>
            <person name="Kirsch R."/>
            <person name="Pauchet Y."/>
        </authorList>
    </citation>
    <scope>NUCLEOTIDE SEQUENCE</scope>
    <source>
        <strain evidence="9">AMC_N1</strain>
    </source>
</reference>
<feature type="transmembrane region" description="Helical" evidence="7">
    <location>
        <begin position="289"/>
        <end position="309"/>
    </location>
</feature>
<evidence type="ECO:0000256" key="2">
    <source>
        <dbReference type="ARBA" id="ARBA00022692"/>
    </source>
</evidence>
<evidence type="ECO:0000256" key="4">
    <source>
        <dbReference type="ARBA" id="ARBA00023136"/>
    </source>
</evidence>
<evidence type="ECO:0000256" key="6">
    <source>
        <dbReference type="ARBA" id="ARBA00038166"/>
    </source>
</evidence>
<proteinExistence type="inferred from homology"/>
<dbReference type="Pfam" id="PF01490">
    <property type="entry name" value="Aa_trans"/>
    <property type="match status" value="2"/>
</dbReference>
<feature type="transmembrane region" description="Helical" evidence="7">
    <location>
        <begin position="38"/>
        <end position="59"/>
    </location>
</feature>
<dbReference type="PANTHER" id="PTHR16189">
    <property type="entry name" value="TRANSMEMBRANE PROTEIN 104-RELATED"/>
    <property type="match status" value="1"/>
</dbReference>
<feature type="transmembrane region" description="Helical" evidence="7">
    <location>
        <begin position="219"/>
        <end position="239"/>
    </location>
</feature>
<keyword evidence="3 7" id="KW-1133">Transmembrane helix</keyword>
<dbReference type="PANTHER" id="PTHR16189:SF0">
    <property type="entry name" value="TRANSMEMBRANE PROTEIN 104"/>
    <property type="match status" value="1"/>
</dbReference>
<evidence type="ECO:0000259" key="8">
    <source>
        <dbReference type="Pfam" id="PF01490"/>
    </source>
</evidence>
<dbReference type="InterPro" id="IPR013057">
    <property type="entry name" value="AA_transpt_TM"/>
</dbReference>
<feature type="transmembrane region" description="Helical" evidence="7">
    <location>
        <begin position="405"/>
        <end position="425"/>
    </location>
</feature>
<evidence type="ECO:0000256" key="3">
    <source>
        <dbReference type="ARBA" id="ARBA00022989"/>
    </source>
</evidence>
<evidence type="ECO:0000256" key="7">
    <source>
        <dbReference type="SAM" id="Phobius"/>
    </source>
</evidence>
<evidence type="ECO:0000256" key="1">
    <source>
        <dbReference type="ARBA" id="ARBA00004141"/>
    </source>
</evidence>
<gene>
    <name evidence="9" type="ORF">NQ318_022221</name>
</gene>
<comment type="subcellular location">
    <subcellularLocation>
        <location evidence="1">Membrane</location>
        <topology evidence="1">Multi-pass membrane protein</topology>
    </subcellularLocation>
</comment>